<dbReference type="Gene3D" id="1.10.150.50">
    <property type="entry name" value="Transcription Factor, Ets-1"/>
    <property type="match status" value="1"/>
</dbReference>
<dbReference type="InterPro" id="IPR001660">
    <property type="entry name" value="SAM"/>
</dbReference>
<dbReference type="SMART" id="SM00454">
    <property type="entry name" value="SAM"/>
    <property type="match status" value="1"/>
</dbReference>
<gene>
    <name evidence="2" type="ORF">BRAN1462_LOCUS7373</name>
</gene>
<reference evidence="2" key="1">
    <citation type="submission" date="2021-01" db="EMBL/GenBank/DDBJ databases">
        <authorList>
            <person name="Corre E."/>
            <person name="Pelletier E."/>
            <person name="Niang G."/>
            <person name="Scheremetjew M."/>
            <person name="Finn R."/>
            <person name="Kale V."/>
            <person name="Holt S."/>
            <person name="Cochrane G."/>
            <person name="Meng A."/>
            <person name="Brown T."/>
            <person name="Cohen L."/>
        </authorList>
    </citation>
    <scope>NUCLEOTIDE SEQUENCE</scope>
    <source>
        <strain evidence="2">RCC3387</strain>
    </source>
</reference>
<name>A0A7S2IBD0_9DINO</name>
<proteinExistence type="predicted"/>
<dbReference type="SUPFAM" id="SSF47769">
    <property type="entry name" value="SAM/Pointed domain"/>
    <property type="match status" value="1"/>
</dbReference>
<protein>
    <recommendedName>
        <fullName evidence="1">SAM domain-containing protein</fullName>
    </recommendedName>
</protein>
<evidence type="ECO:0000259" key="1">
    <source>
        <dbReference type="PROSITE" id="PS50105"/>
    </source>
</evidence>
<dbReference type="EMBL" id="HBGW01011651">
    <property type="protein sequence ID" value="CAD9513155.1"/>
    <property type="molecule type" value="Transcribed_RNA"/>
</dbReference>
<dbReference type="AlphaFoldDB" id="A0A7S2IBD0"/>
<accession>A0A7S2IBD0</accession>
<dbReference type="InterPro" id="IPR013761">
    <property type="entry name" value="SAM/pointed_sf"/>
</dbReference>
<organism evidence="2">
    <name type="scientific">Zooxanthella nutricula</name>
    <dbReference type="NCBI Taxonomy" id="1333877"/>
    <lineage>
        <taxon>Eukaryota</taxon>
        <taxon>Sar</taxon>
        <taxon>Alveolata</taxon>
        <taxon>Dinophyceae</taxon>
        <taxon>Peridiniales</taxon>
        <taxon>Peridiniales incertae sedis</taxon>
        <taxon>Zooxanthella</taxon>
    </lineage>
</organism>
<sequence>MACCGAGPESAAPPQQRQVFATGAAVILAWAPEDVARHFAARGYPQYAQMWVEHDVAGRRLVHLTRADLEIMGIHRMGDLIGLAEEVAALRKIVENGDRLKDREVIEEHVRAGDGCRKALCEQGERYVLTKNTLQLETYHVARCCCVPCSCCGAEWKTDNIDLERIVDIDTTQMVVGCCKRRCRVDVACQAGTEANSAEARVARKSLFLRFKEGLAFAAQIRAQADERKQVMGSWAGRQRG</sequence>
<evidence type="ECO:0000313" key="2">
    <source>
        <dbReference type="EMBL" id="CAD9513155.1"/>
    </source>
</evidence>
<dbReference type="PROSITE" id="PS50105">
    <property type="entry name" value="SAM_DOMAIN"/>
    <property type="match status" value="1"/>
</dbReference>
<feature type="domain" description="SAM" evidence="1">
    <location>
        <begin position="30"/>
        <end position="93"/>
    </location>
</feature>
<dbReference type="Pfam" id="PF07647">
    <property type="entry name" value="SAM_2"/>
    <property type="match status" value="1"/>
</dbReference>